<proteinExistence type="predicted"/>
<evidence type="ECO:0000313" key="2">
    <source>
        <dbReference type="EMBL" id="GFN45602.1"/>
    </source>
</evidence>
<name>A0A6L2ZLZ4_9ENTR</name>
<dbReference type="Proteomes" id="UP000504714">
    <property type="component" value="Unassembled WGS sequence"/>
</dbReference>
<dbReference type="EMBL" id="BLXO01000001">
    <property type="protein sequence ID" value="GFN45602.1"/>
    <property type="molecule type" value="Genomic_DNA"/>
</dbReference>
<protein>
    <submittedName>
        <fullName evidence="2">Uncharacterized protein</fullName>
    </submittedName>
</protein>
<sequence>MWCIECSAALNIPFAFQAATLLAAGVRPHGLSTLIGLTSGRLAATSKAKGTDFAPRTTVLQ</sequence>
<gene>
    <name evidence="2" type="ORF">RINTU1_08380</name>
</gene>
<dbReference type="AlphaFoldDB" id="A0A6L2ZLZ4"/>
<reference evidence="2 3" key="1">
    <citation type="submission" date="2020-06" db="EMBL/GenBank/DDBJ databases">
        <title>The genome sequence of Candidatus Regiella insecticola strain Tut.</title>
        <authorList>
            <person name="Nikoh N."/>
            <person name="Tsuchida T."/>
            <person name="Koga R."/>
            <person name="Oshima K."/>
            <person name="Hattori M."/>
            <person name="Fukatsu T."/>
        </authorList>
    </citation>
    <scope>NUCLEOTIDE SEQUENCE [LARGE SCALE GENOMIC DNA]</scope>
    <source>
        <strain evidence="2 3">Tut</strain>
    </source>
</reference>
<feature type="chain" id="PRO_5026737484" evidence="1">
    <location>
        <begin position="19"/>
        <end position="61"/>
    </location>
</feature>
<evidence type="ECO:0000256" key="1">
    <source>
        <dbReference type="SAM" id="SignalP"/>
    </source>
</evidence>
<accession>A0A6L2ZLZ4</accession>
<evidence type="ECO:0000313" key="3">
    <source>
        <dbReference type="Proteomes" id="UP000504714"/>
    </source>
</evidence>
<comment type="caution">
    <text evidence="2">The sequence shown here is derived from an EMBL/GenBank/DDBJ whole genome shotgun (WGS) entry which is preliminary data.</text>
</comment>
<feature type="signal peptide" evidence="1">
    <location>
        <begin position="1"/>
        <end position="18"/>
    </location>
</feature>
<keyword evidence="1" id="KW-0732">Signal</keyword>
<organism evidence="2 3">
    <name type="scientific">Candidatus Regiella insecticola</name>
    <dbReference type="NCBI Taxonomy" id="138073"/>
    <lineage>
        <taxon>Bacteria</taxon>
        <taxon>Pseudomonadati</taxon>
        <taxon>Pseudomonadota</taxon>
        <taxon>Gammaproteobacteria</taxon>
        <taxon>Enterobacterales</taxon>
        <taxon>Enterobacteriaceae</taxon>
        <taxon>aphid secondary symbionts</taxon>
        <taxon>Candidatus Regiella</taxon>
    </lineage>
</organism>